<feature type="transmembrane region" description="Helical" evidence="2">
    <location>
        <begin position="191"/>
        <end position="212"/>
    </location>
</feature>
<dbReference type="PROSITE" id="PS50076">
    <property type="entry name" value="DNAJ_2"/>
    <property type="match status" value="1"/>
</dbReference>
<dbReference type="Proteomes" id="UP000077154">
    <property type="component" value="Unassembled WGS sequence"/>
</dbReference>
<proteinExistence type="predicted"/>
<dbReference type="AlphaFoldDB" id="A0A177ADE6"/>
<dbReference type="SMART" id="SM00271">
    <property type="entry name" value="DnaJ"/>
    <property type="match status" value="1"/>
</dbReference>
<dbReference type="GO" id="GO:0051087">
    <property type="term" value="F:protein-folding chaperone binding"/>
    <property type="evidence" value="ECO:0007669"/>
    <property type="project" value="TreeGrafter"/>
</dbReference>
<evidence type="ECO:0000313" key="4">
    <source>
        <dbReference type="EMBL" id="OAF60129.1"/>
    </source>
</evidence>
<feature type="domain" description="J" evidence="3">
    <location>
        <begin position="77"/>
        <end position="142"/>
    </location>
</feature>
<dbReference type="PANTHER" id="PTHR44360">
    <property type="entry name" value="DNAJ HOMOLOG SUBFAMILY B MEMBER 9"/>
    <property type="match status" value="1"/>
</dbReference>
<dbReference type="SUPFAM" id="SSF46565">
    <property type="entry name" value="Chaperone J-domain"/>
    <property type="match status" value="1"/>
</dbReference>
<protein>
    <recommendedName>
        <fullName evidence="3">J domain-containing protein</fullName>
    </recommendedName>
</protein>
<organism evidence="4">
    <name type="scientific">Pseudogymnoascus destructans</name>
    <dbReference type="NCBI Taxonomy" id="655981"/>
    <lineage>
        <taxon>Eukaryota</taxon>
        <taxon>Fungi</taxon>
        <taxon>Dikarya</taxon>
        <taxon>Ascomycota</taxon>
        <taxon>Pezizomycotina</taxon>
        <taxon>Leotiomycetes</taxon>
        <taxon>Thelebolales</taxon>
        <taxon>Thelebolaceae</taxon>
        <taxon>Pseudogymnoascus</taxon>
    </lineage>
</organism>
<evidence type="ECO:0000259" key="3">
    <source>
        <dbReference type="PROSITE" id="PS50076"/>
    </source>
</evidence>
<dbReference type="InterPro" id="IPR051948">
    <property type="entry name" value="Hsp70_co-chaperone_J-domain"/>
</dbReference>
<keyword evidence="2" id="KW-0812">Transmembrane</keyword>
<dbReference type="CDD" id="cd06257">
    <property type="entry name" value="DnaJ"/>
    <property type="match status" value="1"/>
</dbReference>
<dbReference type="InterPro" id="IPR001623">
    <property type="entry name" value="DnaJ_domain"/>
</dbReference>
<reference evidence="4" key="1">
    <citation type="submission" date="2016-03" db="EMBL/GenBank/DDBJ databases">
        <title>Updated assembly of Pseudogymnoascus destructans, the fungus causing white-nose syndrome of bats.</title>
        <authorList>
            <person name="Palmer J.M."/>
            <person name="Drees K.P."/>
            <person name="Foster J.T."/>
            <person name="Lindner D.L."/>
        </authorList>
    </citation>
    <scope>NUCLEOTIDE SEQUENCE [LARGE SCALE GENOMIC DNA]</scope>
    <source>
        <strain evidence="4">20631-21</strain>
    </source>
</reference>
<keyword evidence="2" id="KW-0472">Membrane</keyword>
<feature type="transmembrane region" description="Helical" evidence="2">
    <location>
        <begin position="157"/>
        <end position="179"/>
    </location>
</feature>
<evidence type="ECO:0000256" key="1">
    <source>
        <dbReference type="ARBA" id="ARBA00023186"/>
    </source>
</evidence>
<dbReference type="Gene3D" id="1.10.287.110">
    <property type="entry name" value="DnaJ domain"/>
    <property type="match status" value="1"/>
</dbReference>
<dbReference type="GO" id="GO:0036503">
    <property type="term" value="P:ERAD pathway"/>
    <property type="evidence" value="ECO:0007669"/>
    <property type="project" value="TreeGrafter"/>
</dbReference>
<evidence type="ECO:0000256" key="2">
    <source>
        <dbReference type="SAM" id="Phobius"/>
    </source>
</evidence>
<keyword evidence="2" id="KW-1133">Transmembrane helix</keyword>
<dbReference type="VEuPathDB" id="FungiDB:GMDG_03980"/>
<dbReference type="Pfam" id="PF00226">
    <property type="entry name" value="DnaJ"/>
    <property type="match status" value="1"/>
</dbReference>
<dbReference type="InterPro" id="IPR036869">
    <property type="entry name" value="J_dom_sf"/>
</dbReference>
<dbReference type="GeneID" id="36286228"/>
<dbReference type="eggNOG" id="KOG0715">
    <property type="taxonomic scope" value="Eukaryota"/>
</dbReference>
<dbReference type="EMBL" id="KV441392">
    <property type="protein sequence ID" value="OAF60129.1"/>
    <property type="molecule type" value="Genomic_DNA"/>
</dbReference>
<sequence length="355" mass="39313">MSSQLLSLAGWAFLPNLVTNALQSVWYGITIRAGDPKPQPRTPLHATHRRRIHIAVITTYLLYTIYEAHHTIRQSSDYYQDLGLPHGASDREIKSRFRRLAALYHPDKVAKTATSTDFFHHLKTAQDTLLNPSARFAYDRFGPDIMGWTNMSSIHDYLTIGAVGILQYYGIGAVMMYVLGLTGHLQFGVYWRWLGLLSLAVLEAHIVSRPYAPRFASHLLNPLLTNLGGQPPYLPFQLIAILRKCALTLFIALSQLGPLLSPQVAAKSGTEEEQLMGQVERMAALAGAADAEASRLVAMGMAPFVGDAEAVKEVQRRTSEWLVSNTIRSDPEVRDALGNVLKRRTDAPAGARGNR</sequence>
<gene>
    <name evidence="4" type="ORF">VC83_03151</name>
</gene>
<accession>A0A177ADE6</accession>
<dbReference type="GO" id="GO:0005783">
    <property type="term" value="C:endoplasmic reticulum"/>
    <property type="evidence" value="ECO:0007669"/>
    <property type="project" value="TreeGrafter"/>
</dbReference>
<name>A0A177ADE6_9PEZI</name>
<dbReference type="RefSeq" id="XP_024325411.1">
    <property type="nucleotide sequence ID" value="XM_024466800.1"/>
</dbReference>
<keyword evidence="1" id="KW-0143">Chaperone</keyword>
<dbReference type="PRINTS" id="PR00625">
    <property type="entry name" value="JDOMAIN"/>
</dbReference>
<dbReference type="OrthoDB" id="436519at2759"/>
<dbReference type="GO" id="GO:0051787">
    <property type="term" value="F:misfolded protein binding"/>
    <property type="evidence" value="ECO:0007669"/>
    <property type="project" value="TreeGrafter"/>
</dbReference>
<dbReference type="PANTHER" id="PTHR44360:SF1">
    <property type="entry name" value="DNAJ HOMOLOG SUBFAMILY B MEMBER 9"/>
    <property type="match status" value="1"/>
</dbReference>